<reference evidence="6 7" key="1">
    <citation type="submission" date="2020-06" db="EMBL/GenBank/DDBJ databases">
        <title>Draft genome of Uliginosibacterium sp. IMCC34675.</title>
        <authorList>
            <person name="Song J."/>
        </authorList>
    </citation>
    <scope>NUCLEOTIDE SEQUENCE [LARGE SCALE GENOMIC DNA]</scope>
    <source>
        <strain evidence="6 7">IMCC34675</strain>
    </source>
</reference>
<dbReference type="PANTHER" id="PTHR46796">
    <property type="entry name" value="HTH-TYPE TRANSCRIPTIONAL ACTIVATOR RHAS-RELATED"/>
    <property type="match status" value="1"/>
</dbReference>
<evidence type="ECO:0000256" key="3">
    <source>
        <dbReference type="ARBA" id="ARBA00023163"/>
    </source>
</evidence>
<evidence type="ECO:0000256" key="2">
    <source>
        <dbReference type="ARBA" id="ARBA00023125"/>
    </source>
</evidence>
<dbReference type="PANTHER" id="PTHR46796:SF12">
    <property type="entry name" value="HTH-TYPE DNA-BINDING TRANSCRIPTIONAL ACTIVATOR EUTR"/>
    <property type="match status" value="1"/>
</dbReference>
<evidence type="ECO:0000256" key="1">
    <source>
        <dbReference type="ARBA" id="ARBA00023015"/>
    </source>
</evidence>
<dbReference type="Proteomes" id="UP000778523">
    <property type="component" value="Unassembled WGS sequence"/>
</dbReference>
<evidence type="ECO:0000256" key="4">
    <source>
        <dbReference type="SAM" id="MobiDB-lite"/>
    </source>
</evidence>
<feature type="domain" description="HTH araC/xylS-type" evidence="5">
    <location>
        <begin position="221"/>
        <end position="324"/>
    </location>
</feature>
<keyword evidence="3" id="KW-0804">Transcription</keyword>
<organism evidence="6 7">
    <name type="scientific">Uliginosibacterium aquaticum</name>
    <dbReference type="NCBI Taxonomy" id="2731212"/>
    <lineage>
        <taxon>Bacteria</taxon>
        <taxon>Pseudomonadati</taxon>
        <taxon>Pseudomonadota</taxon>
        <taxon>Betaproteobacteria</taxon>
        <taxon>Rhodocyclales</taxon>
        <taxon>Zoogloeaceae</taxon>
        <taxon>Uliginosibacterium</taxon>
    </lineage>
</organism>
<comment type="caution">
    <text evidence="6">The sequence shown here is derived from an EMBL/GenBank/DDBJ whole genome shotgun (WGS) entry which is preliminary data.</text>
</comment>
<feature type="region of interest" description="Disordered" evidence="4">
    <location>
        <begin position="1"/>
        <end position="22"/>
    </location>
</feature>
<dbReference type="PROSITE" id="PS00041">
    <property type="entry name" value="HTH_ARAC_FAMILY_1"/>
    <property type="match status" value="1"/>
</dbReference>
<evidence type="ECO:0000313" key="7">
    <source>
        <dbReference type="Proteomes" id="UP000778523"/>
    </source>
</evidence>
<dbReference type="Gene3D" id="1.10.10.60">
    <property type="entry name" value="Homeodomain-like"/>
    <property type="match status" value="1"/>
</dbReference>
<accession>A0ABX2IEL5</accession>
<evidence type="ECO:0000313" key="6">
    <source>
        <dbReference type="EMBL" id="NSL54238.1"/>
    </source>
</evidence>
<keyword evidence="7" id="KW-1185">Reference proteome</keyword>
<dbReference type="InterPro" id="IPR018062">
    <property type="entry name" value="HTH_AraC-typ_CS"/>
</dbReference>
<keyword evidence="2" id="KW-0238">DNA-binding</keyword>
<protein>
    <submittedName>
        <fullName evidence="6">Helix-turn-helix domain-containing protein</fullName>
    </submittedName>
</protein>
<keyword evidence="1" id="KW-0805">Transcription regulation</keyword>
<feature type="compositionally biased region" description="Basic and acidic residues" evidence="4">
    <location>
        <begin position="1"/>
        <end position="16"/>
    </location>
</feature>
<dbReference type="InterPro" id="IPR018060">
    <property type="entry name" value="HTH_AraC"/>
</dbReference>
<name>A0ABX2IEL5_9RHOO</name>
<dbReference type="Pfam" id="PF12833">
    <property type="entry name" value="HTH_18"/>
    <property type="match status" value="1"/>
</dbReference>
<sequence length="325" mass="36487">MDQFVRDRGDARKDSAPRALRRVSRARDADEHALNLSQWDQRYDQLSAGAFEGEVMELWLPKSQIFVERANRQLRQSCAAWKDSVWFGIPAAEDGMMWMGSKPLAADAVCVRDGGVEFDLLTAPDFDLYGIVVDRPAFASHLEETTRLDLDRVLQQRDVISLVPARKHRLCAALSNILLDAEAAGDDPALLQARVFDVLVEVLQQGKSSAPVARRCVSARQQIVSRIRSQVLASPGDAPSIPDLCRDLHVSRRTLQNSVEEVTGQSPLSFIRSLRLNEVRRALKQDHRSAISAVAYSWGFTHLSQFAKDYRQLFGELPSEARQEH</sequence>
<gene>
    <name evidence="6" type="ORF">HJ583_004300</name>
</gene>
<dbReference type="SMART" id="SM00342">
    <property type="entry name" value="HTH_ARAC"/>
    <property type="match status" value="1"/>
</dbReference>
<dbReference type="PROSITE" id="PS01124">
    <property type="entry name" value="HTH_ARAC_FAMILY_2"/>
    <property type="match status" value="1"/>
</dbReference>
<dbReference type="InterPro" id="IPR009057">
    <property type="entry name" value="Homeodomain-like_sf"/>
</dbReference>
<proteinExistence type="predicted"/>
<dbReference type="EMBL" id="JABCSC020000001">
    <property type="protein sequence ID" value="NSL54238.1"/>
    <property type="molecule type" value="Genomic_DNA"/>
</dbReference>
<dbReference type="InterPro" id="IPR050204">
    <property type="entry name" value="AraC_XylS_family_regulators"/>
</dbReference>
<dbReference type="SUPFAM" id="SSF46689">
    <property type="entry name" value="Homeodomain-like"/>
    <property type="match status" value="1"/>
</dbReference>
<evidence type="ECO:0000259" key="5">
    <source>
        <dbReference type="PROSITE" id="PS01124"/>
    </source>
</evidence>
<dbReference type="RefSeq" id="WP_170020775.1">
    <property type="nucleotide sequence ID" value="NZ_JABCSC020000001.1"/>
</dbReference>